<dbReference type="OrthoDB" id="9815841at2"/>
<dbReference type="InterPro" id="IPR023908">
    <property type="entry name" value="xxxLxxG_rpt"/>
</dbReference>
<accession>A0A1I0EP53</accession>
<feature type="signal peptide" evidence="1">
    <location>
        <begin position="1"/>
        <end position="26"/>
    </location>
</feature>
<evidence type="ECO:0000313" key="2">
    <source>
        <dbReference type="EMBL" id="SET47218.1"/>
    </source>
</evidence>
<name>A0A1I0EP53_9BACI</name>
<keyword evidence="3" id="KW-1185">Reference proteome</keyword>
<organism evidence="2 3">
    <name type="scientific">Oceanobacillus limi</name>
    <dbReference type="NCBI Taxonomy" id="930131"/>
    <lineage>
        <taxon>Bacteria</taxon>
        <taxon>Bacillati</taxon>
        <taxon>Bacillota</taxon>
        <taxon>Bacilli</taxon>
        <taxon>Bacillales</taxon>
        <taxon>Bacillaceae</taxon>
        <taxon>Oceanobacillus</taxon>
    </lineage>
</organism>
<gene>
    <name evidence="2" type="ORF">SAMN05216389_11228</name>
</gene>
<dbReference type="AlphaFoldDB" id="A0A1I0EP53"/>
<sequence>MMRRMKKILFVLAAVVLILPSFLVTASTSDSKSEDDTANSDGEISSKDEVVYATLHANGESQDIYVVNTFDISESGNVIDFGNYSSVKNLTDLSEIEQSDNKVQFTAEEGKFYYQGNMDKEPLPWDVSVAYYLDGKEISPEEIAGKEGSIQIRIETAANENVDPIFYENYLLQISLPLDTSIFSNIRAEDGMVANAGKNKQVTFTVMPEKEETLVVEADAVGFELDGVEITGIPSSMSIEEPDVDEMTGEMRTLSDAIAELNDGVGELENGVSELNRGVADLQDGSGQFNRGLADLDGGSGDLVNGSEEIAQALETITKSLGDADDMDLSDLDQLANGLGEIVKGLDETVQGLERLKGNYATAYNALDEAMEAIPSHNVSKQEIQELYSSGAEPDVVDRLVETYTAARTAKGTYDEVKQAFGVVDQTLEGVIDGLSEMKANLETMASELSTSLENMDTDGLAQLQEGLTSLSKNYDSFHDGLVDYTGGVNELSNAYKELHGGIVDLSDGTSELENGVGELHDGTTELDESTSDLPDQMTDEIDQMMNEYDKSDFEAKSFVSEENEKVNSVQFILKTESITNEDPETTDAPEEVEEEKGFWEKLMALFK</sequence>
<keyword evidence="1" id="KW-0732">Signal</keyword>
<dbReference type="NCBIfam" id="TIGR03057">
    <property type="entry name" value="xxxLxxG_by_4"/>
    <property type="match status" value="1"/>
</dbReference>
<reference evidence="2 3" key="1">
    <citation type="submission" date="2016-10" db="EMBL/GenBank/DDBJ databases">
        <authorList>
            <person name="de Groot N.N."/>
        </authorList>
    </citation>
    <scope>NUCLEOTIDE SEQUENCE [LARGE SCALE GENOMIC DNA]</scope>
    <source>
        <strain evidence="2 3">IBRC-M 10780</strain>
    </source>
</reference>
<evidence type="ECO:0000313" key="3">
    <source>
        <dbReference type="Proteomes" id="UP000198618"/>
    </source>
</evidence>
<proteinExistence type="predicted"/>
<dbReference type="STRING" id="930131.SAMN05216389_11228"/>
<dbReference type="Gene3D" id="1.10.287.950">
    <property type="entry name" value="Methyl-accepting chemotaxis protein"/>
    <property type="match status" value="2"/>
</dbReference>
<dbReference type="Proteomes" id="UP000198618">
    <property type="component" value="Unassembled WGS sequence"/>
</dbReference>
<evidence type="ECO:0000256" key="1">
    <source>
        <dbReference type="SAM" id="SignalP"/>
    </source>
</evidence>
<protein>
    <submittedName>
        <fullName evidence="2">X-X-X-Leu-X-X-Gly heptad repeat-containing protein</fullName>
    </submittedName>
</protein>
<dbReference type="EMBL" id="FOHE01000012">
    <property type="protein sequence ID" value="SET47218.1"/>
    <property type="molecule type" value="Genomic_DNA"/>
</dbReference>
<feature type="chain" id="PRO_5039464968" evidence="1">
    <location>
        <begin position="27"/>
        <end position="608"/>
    </location>
</feature>